<evidence type="ECO:0000313" key="1">
    <source>
        <dbReference type="EMBL" id="AOW99922.1"/>
    </source>
</evidence>
<dbReference type="KEGG" id="mpro:BJP34_11085"/>
<dbReference type="AlphaFoldDB" id="A0A1D8TQS3"/>
<accession>A0A1D8TQS3</accession>
<dbReference type="EMBL" id="CP017599">
    <property type="protein sequence ID" value="AOW99922.1"/>
    <property type="molecule type" value="Genomic_DNA"/>
</dbReference>
<evidence type="ECO:0000313" key="2">
    <source>
        <dbReference type="Proteomes" id="UP000177870"/>
    </source>
</evidence>
<reference evidence="2" key="1">
    <citation type="submission" date="2016-10" db="EMBL/GenBank/DDBJ databases">
        <title>Comparative genomics uncovers the prolific and rare metabolic potential of the cyanobacterial genus Moorea.</title>
        <authorList>
            <person name="Leao T."/>
            <person name="Castelao G."/>
            <person name="Korobeynikov A."/>
            <person name="Monroe E.A."/>
            <person name="Podell S."/>
            <person name="Glukhov E."/>
            <person name="Allen E."/>
            <person name="Gerwick W.H."/>
            <person name="Gerwick L."/>
        </authorList>
    </citation>
    <scope>NUCLEOTIDE SEQUENCE [LARGE SCALE GENOMIC DNA]</scope>
    <source>
        <strain evidence="2">PAL-8-15-08-1</strain>
    </source>
</reference>
<protein>
    <submittedName>
        <fullName evidence="1">Uncharacterized protein</fullName>
    </submittedName>
</protein>
<proteinExistence type="predicted"/>
<dbReference type="STRING" id="1458985.BJP34_11085"/>
<dbReference type="Proteomes" id="UP000177870">
    <property type="component" value="Chromosome"/>
</dbReference>
<gene>
    <name evidence="1" type="ORF">BJP34_11085</name>
</gene>
<organism evidence="1 2">
    <name type="scientific">Moorena producens PAL-8-15-08-1</name>
    <dbReference type="NCBI Taxonomy" id="1458985"/>
    <lineage>
        <taxon>Bacteria</taxon>
        <taxon>Bacillati</taxon>
        <taxon>Cyanobacteriota</taxon>
        <taxon>Cyanophyceae</taxon>
        <taxon>Coleofasciculales</taxon>
        <taxon>Coleofasciculaceae</taxon>
        <taxon>Moorena</taxon>
    </lineage>
</organism>
<sequence length="78" mass="8935">MLESWSNIIKQKTKKTERQRCSAVLGVSPMSDCIKRGQSVLKAQRLLSNSWIGWEAHTDSLSSVWELSLIRIDFIELT</sequence>
<name>A0A1D8TQS3_9CYAN</name>